<evidence type="ECO:0000256" key="11">
    <source>
        <dbReference type="PROSITE-ProRule" id="PRU00042"/>
    </source>
</evidence>
<evidence type="ECO:0000256" key="9">
    <source>
        <dbReference type="ARBA" id="ARBA00023163"/>
    </source>
</evidence>
<dbReference type="AlphaFoldDB" id="A0A1V9XLT2"/>
<evidence type="ECO:0000256" key="1">
    <source>
        <dbReference type="ARBA" id="ARBA00004123"/>
    </source>
</evidence>
<sequence>MESSRPPNSIVPLAPVLATTLPPIISIRTSPTVTSIAASGERTPSYGGQLAVVSAGSRRSSPSNTGPSYSHGPAQSPDSEHARGEFLSSGECSATPSPGTTPTPSSPLTSPSSAIAAVPPAAKTGPPCSTSTCSLSTAAQSTGAIVHHVTGSGTSPCASLSPSAAPPLAQHPLSDDEVGIGPCAGSDAMWHIPEPAAPQAIFVPPAHQTLIEHVTVGSTSTTCGAGNPHNVPGPQGPVSPVQQPLQMAPLSLISKLPPPSAVEERPPVITRSLVTASIHDERSGAFHAVSTKHQPHIPVSPVAMPSVITPLKPPSTIQPSTTSLNPLASAGISVPGCLPLVDESQLQTSQGPSHMVHRPTPTRMAQMSPVTAAGSGTGQTQPAVPPSQLIARSMRAGATLTGSFTRKPCPYCVNKSFPSYKDLERHLRTHTGERPYPCNLCDYRARQRGALRNHMSKKHGVQMPHLPPI</sequence>
<dbReference type="FunFam" id="3.30.160.60:FF:002069">
    <property type="entry name" value="Uncharacterized protein"/>
    <property type="match status" value="1"/>
</dbReference>
<dbReference type="Pfam" id="PF13894">
    <property type="entry name" value="zf-C2H2_4"/>
    <property type="match status" value="1"/>
</dbReference>
<keyword evidence="5 11" id="KW-0863">Zinc-finger</keyword>
<keyword evidence="4" id="KW-0677">Repeat</keyword>
<evidence type="ECO:0000256" key="12">
    <source>
        <dbReference type="SAM" id="MobiDB-lite"/>
    </source>
</evidence>
<feature type="domain" description="C2H2-type" evidence="13">
    <location>
        <begin position="407"/>
        <end position="435"/>
    </location>
</feature>
<evidence type="ECO:0000256" key="4">
    <source>
        <dbReference type="ARBA" id="ARBA00022737"/>
    </source>
</evidence>
<gene>
    <name evidence="14" type="ORF">BIW11_00959</name>
</gene>
<comment type="caution">
    <text evidence="14">The sequence shown here is derived from an EMBL/GenBank/DDBJ whole genome shotgun (WGS) entry which is preliminary data.</text>
</comment>
<dbReference type="InterPro" id="IPR036236">
    <property type="entry name" value="Znf_C2H2_sf"/>
</dbReference>
<organism evidence="14 15">
    <name type="scientific">Tropilaelaps mercedesae</name>
    <dbReference type="NCBI Taxonomy" id="418985"/>
    <lineage>
        <taxon>Eukaryota</taxon>
        <taxon>Metazoa</taxon>
        <taxon>Ecdysozoa</taxon>
        <taxon>Arthropoda</taxon>
        <taxon>Chelicerata</taxon>
        <taxon>Arachnida</taxon>
        <taxon>Acari</taxon>
        <taxon>Parasitiformes</taxon>
        <taxon>Mesostigmata</taxon>
        <taxon>Gamasina</taxon>
        <taxon>Dermanyssoidea</taxon>
        <taxon>Laelapidae</taxon>
        <taxon>Tropilaelaps</taxon>
    </lineage>
</organism>
<feature type="compositionally biased region" description="Low complexity" evidence="12">
    <location>
        <begin position="155"/>
        <end position="172"/>
    </location>
</feature>
<dbReference type="PANTHER" id="PTHR45925">
    <property type="entry name" value="ZINC FINGER PROTEIN"/>
    <property type="match status" value="1"/>
</dbReference>
<evidence type="ECO:0000256" key="2">
    <source>
        <dbReference type="ARBA" id="ARBA00006991"/>
    </source>
</evidence>
<evidence type="ECO:0000256" key="10">
    <source>
        <dbReference type="ARBA" id="ARBA00023242"/>
    </source>
</evidence>
<comment type="subcellular location">
    <subcellularLocation>
        <location evidence="1">Nucleus</location>
    </subcellularLocation>
</comment>
<keyword evidence="15" id="KW-1185">Reference proteome</keyword>
<evidence type="ECO:0000256" key="7">
    <source>
        <dbReference type="ARBA" id="ARBA00023015"/>
    </source>
</evidence>
<dbReference type="GO" id="GO:0005634">
    <property type="term" value="C:nucleus"/>
    <property type="evidence" value="ECO:0007669"/>
    <property type="project" value="UniProtKB-SubCell"/>
</dbReference>
<dbReference type="InParanoid" id="A0A1V9XLT2"/>
<dbReference type="InterPro" id="IPR013087">
    <property type="entry name" value="Znf_C2H2_type"/>
</dbReference>
<dbReference type="PROSITE" id="PS50157">
    <property type="entry name" value="ZINC_FINGER_C2H2_2"/>
    <property type="match status" value="2"/>
</dbReference>
<feature type="compositionally biased region" description="Low complexity" evidence="12">
    <location>
        <begin position="106"/>
        <end position="131"/>
    </location>
</feature>
<keyword evidence="9" id="KW-0804">Transcription</keyword>
<evidence type="ECO:0000256" key="3">
    <source>
        <dbReference type="ARBA" id="ARBA00022723"/>
    </source>
</evidence>
<keyword evidence="6" id="KW-0862">Zinc</keyword>
<name>A0A1V9XLT2_9ACAR</name>
<dbReference type="Gene3D" id="3.30.160.60">
    <property type="entry name" value="Classic Zinc Finger"/>
    <property type="match status" value="2"/>
</dbReference>
<evidence type="ECO:0000313" key="14">
    <source>
        <dbReference type="EMBL" id="OQR74470.1"/>
    </source>
</evidence>
<protein>
    <submittedName>
        <fullName evidence="14">Putative transcription factor Ovo 1</fullName>
    </submittedName>
</protein>
<accession>A0A1V9XLT2</accession>
<keyword evidence="10" id="KW-0539">Nucleus</keyword>
<comment type="similarity">
    <text evidence="2">Belongs to the krueppel C2H2-type zinc-finger protein family.</text>
</comment>
<proteinExistence type="inferred from homology"/>
<keyword evidence="7" id="KW-0805">Transcription regulation</keyword>
<reference evidence="14 15" key="1">
    <citation type="journal article" date="2017" name="Gigascience">
        <title>Draft genome of the honey bee ectoparasitic mite, Tropilaelaps mercedesae, is shaped by the parasitic life history.</title>
        <authorList>
            <person name="Dong X."/>
            <person name="Armstrong S.D."/>
            <person name="Xia D."/>
            <person name="Makepeace B.L."/>
            <person name="Darby A.C."/>
            <person name="Kadowaki T."/>
        </authorList>
    </citation>
    <scope>NUCLEOTIDE SEQUENCE [LARGE SCALE GENOMIC DNA]</scope>
    <source>
        <strain evidence="14">Wuxi-XJTLU</strain>
    </source>
</reference>
<keyword evidence="3" id="KW-0479">Metal-binding</keyword>
<keyword evidence="8" id="KW-0238">DNA-binding</keyword>
<evidence type="ECO:0000256" key="8">
    <source>
        <dbReference type="ARBA" id="ARBA00023125"/>
    </source>
</evidence>
<dbReference type="GO" id="GO:0000978">
    <property type="term" value="F:RNA polymerase II cis-regulatory region sequence-specific DNA binding"/>
    <property type="evidence" value="ECO:0007669"/>
    <property type="project" value="TreeGrafter"/>
</dbReference>
<evidence type="ECO:0000256" key="5">
    <source>
        <dbReference type="ARBA" id="ARBA00022771"/>
    </source>
</evidence>
<feature type="region of interest" description="Disordered" evidence="12">
    <location>
        <begin position="151"/>
        <end position="173"/>
    </location>
</feature>
<evidence type="ECO:0000256" key="6">
    <source>
        <dbReference type="ARBA" id="ARBA00022833"/>
    </source>
</evidence>
<dbReference type="GO" id="GO:0000981">
    <property type="term" value="F:DNA-binding transcription factor activity, RNA polymerase II-specific"/>
    <property type="evidence" value="ECO:0007669"/>
    <property type="project" value="TreeGrafter"/>
</dbReference>
<feature type="domain" description="C2H2-type" evidence="13">
    <location>
        <begin position="436"/>
        <end position="464"/>
    </location>
</feature>
<dbReference type="SUPFAM" id="SSF57667">
    <property type="entry name" value="beta-beta-alpha zinc fingers"/>
    <property type="match status" value="1"/>
</dbReference>
<dbReference type="SMART" id="SM00355">
    <property type="entry name" value="ZnF_C2H2"/>
    <property type="match status" value="2"/>
</dbReference>
<dbReference type="OrthoDB" id="10018191at2759"/>
<evidence type="ECO:0000259" key="13">
    <source>
        <dbReference type="PROSITE" id="PS50157"/>
    </source>
</evidence>
<feature type="compositionally biased region" description="Polar residues" evidence="12">
    <location>
        <begin position="57"/>
        <end position="68"/>
    </location>
</feature>
<feature type="region of interest" description="Disordered" evidence="12">
    <location>
        <begin position="37"/>
        <end position="131"/>
    </location>
</feature>
<dbReference type="InterPro" id="IPR051967">
    <property type="entry name" value="Krueppel_C2H2-ZF"/>
</dbReference>
<dbReference type="EMBL" id="MNPL01007920">
    <property type="protein sequence ID" value="OQR74470.1"/>
    <property type="molecule type" value="Genomic_DNA"/>
</dbReference>
<dbReference type="GO" id="GO:0008270">
    <property type="term" value="F:zinc ion binding"/>
    <property type="evidence" value="ECO:0007669"/>
    <property type="project" value="UniProtKB-KW"/>
</dbReference>
<evidence type="ECO:0000313" key="15">
    <source>
        <dbReference type="Proteomes" id="UP000192247"/>
    </source>
</evidence>
<dbReference type="Proteomes" id="UP000192247">
    <property type="component" value="Unassembled WGS sequence"/>
</dbReference>